<protein>
    <submittedName>
        <fullName evidence="2">Uncharacterized protein</fullName>
    </submittedName>
</protein>
<proteinExistence type="predicted"/>
<dbReference type="AlphaFoldDB" id="A0A382ZPA2"/>
<evidence type="ECO:0000256" key="1">
    <source>
        <dbReference type="SAM" id="MobiDB-lite"/>
    </source>
</evidence>
<sequence>NVEELDNKPVSISIVNVPEQTALRVLLRDAAGYVVAPKTTDPNGLSAFDKVLIMAAGQRRRLVESAVLLSPEAKQSEPSFTVSSSDVQITTPDMVREPGDVELDELELLEQLRSSYQAGATSPNLSTLPSFFQDFDIPGNFGAQTTPRPGTIISPDSKRGRERRRPYSSVGSQANDP</sequence>
<dbReference type="EMBL" id="UINC01185584">
    <property type="protein sequence ID" value="SVD97367.1"/>
    <property type="molecule type" value="Genomic_DNA"/>
</dbReference>
<accession>A0A382ZPA2</accession>
<evidence type="ECO:0000313" key="2">
    <source>
        <dbReference type="EMBL" id="SVD97367.1"/>
    </source>
</evidence>
<name>A0A382ZPA2_9ZZZZ</name>
<feature type="region of interest" description="Disordered" evidence="1">
    <location>
        <begin position="136"/>
        <end position="177"/>
    </location>
</feature>
<gene>
    <name evidence="2" type="ORF">METZ01_LOCUS450221</name>
</gene>
<reference evidence="2" key="1">
    <citation type="submission" date="2018-05" db="EMBL/GenBank/DDBJ databases">
        <authorList>
            <person name="Lanie J.A."/>
            <person name="Ng W.-L."/>
            <person name="Kazmierczak K.M."/>
            <person name="Andrzejewski T.M."/>
            <person name="Davidsen T.M."/>
            <person name="Wayne K.J."/>
            <person name="Tettelin H."/>
            <person name="Glass J.I."/>
            <person name="Rusch D."/>
            <person name="Podicherti R."/>
            <person name="Tsui H.-C.T."/>
            <person name="Winkler M.E."/>
        </authorList>
    </citation>
    <scope>NUCLEOTIDE SEQUENCE</scope>
</reference>
<feature type="non-terminal residue" evidence="2">
    <location>
        <position position="1"/>
    </location>
</feature>
<organism evidence="2">
    <name type="scientific">marine metagenome</name>
    <dbReference type="NCBI Taxonomy" id="408172"/>
    <lineage>
        <taxon>unclassified sequences</taxon>
        <taxon>metagenomes</taxon>
        <taxon>ecological metagenomes</taxon>
    </lineage>
</organism>